<protein>
    <recommendedName>
        <fullName evidence="4">Phosphonate metabolism protein (Transferase hexapeptide repeat family)</fullName>
    </recommendedName>
</protein>
<dbReference type="RefSeq" id="WP_080135190.1">
    <property type="nucleotide sequence ID" value="NZ_LWIG01000007.1"/>
</dbReference>
<dbReference type="InterPro" id="IPR050179">
    <property type="entry name" value="Trans_hexapeptide_repeat"/>
</dbReference>
<dbReference type="InterPro" id="IPR017694">
    <property type="entry name" value="Phosphonate_tfrase_rpt"/>
</dbReference>
<dbReference type="STRING" id="1399419.A5906_29440"/>
<dbReference type="EMBL" id="VITW01000004">
    <property type="protein sequence ID" value="TWB76752.1"/>
    <property type="molecule type" value="Genomic_DNA"/>
</dbReference>
<comment type="similarity">
    <text evidence="1">Belongs to the transferase hexapeptide repeat family.</text>
</comment>
<dbReference type="Pfam" id="PF00132">
    <property type="entry name" value="Hexapep"/>
    <property type="match status" value="1"/>
</dbReference>
<evidence type="ECO:0000313" key="3">
    <source>
        <dbReference type="Proteomes" id="UP000315914"/>
    </source>
</evidence>
<accession>A0A560K0C6</accession>
<sequence length="220" mass="24343">MAGKVLSIQPTIDASAKLHETRLGAYTEVGARTILHEVTMGDYSYVVNDAQITYTTIGKFSSIAAMTRINPGNHPMHRATQAHFTYRSSAYFEGESDDAEFFAWRRQHHVHIGHDVWIGHGAIVLPGRNIGTGAVIAAGAIVTKDVPAYTIVAGNPARIVRRRFSEEIAGRLAGLAWWDWDHDKLREALPDFRKLGIEDFLATYEARIDSPRSSKKSAIA</sequence>
<dbReference type="AlphaFoldDB" id="A0A560K0C6"/>
<keyword evidence="3" id="KW-1185">Reference proteome</keyword>
<organism evidence="2 3">
    <name type="scientific">Bradyrhizobium sacchari</name>
    <dbReference type="NCBI Taxonomy" id="1399419"/>
    <lineage>
        <taxon>Bacteria</taxon>
        <taxon>Pseudomonadati</taxon>
        <taxon>Pseudomonadota</taxon>
        <taxon>Alphaproteobacteria</taxon>
        <taxon>Hyphomicrobiales</taxon>
        <taxon>Nitrobacteraceae</taxon>
        <taxon>Bradyrhizobium</taxon>
    </lineage>
</organism>
<reference evidence="2 3" key="1">
    <citation type="submission" date="2019-06" db="EMBL/GenBank/DDBJ databases">
        <title>Genomic Encyclopedia of Type Strains, Phase IV (KMG-V): Genome sequencing to study the core and pangenomes of soil and plant-associated prokaryotes.</title>
        <authorList>
            <person name="Whitman W."/>
        </authorList>
    </citation>
    <scope>NUCLEOTIDE SEQUENCE [LARGE SCALE GENOMIC DNA]</scope>
    <source>
        <strain evidence="2 3">BR 10556</strain>
    </source>
</reference>
<evidence type="ECO:0000313" key="2">
    <source>
        <dbReference type="EMBL" id="TWB76752.1"/>
    </source>
</evidence>
<dbReference type="SUPFAM" id="SSF51161">
    <property type="entry name" value="Trimeric LpxA-like enzymes"/>
    <property type="match status" value="1"/>
</dbReference>
<comment type="caution">
    <text evidence="2">The sequence shown here is derived from an EMBL/GenBank/DDBJ whole genome shotgun (WGS) entry which is preliminary data.</text>
</comment>
<dbReference type="CDD" id="cd03349">
    <property type="entry name" value="LbH_XAT"/>
    <property type="match status" value="1"/>
</dbReference>
<name>A0A560K0C6_9BRAD</name>
<dbReference type="PANTHER" id="PTHR43300">
    <property type="entry name" value="ACETYLTRANSFERASE"/>
    <property type="match status" value="1"/>
</dbReference>
<evidence type="ECO:0008006" key="4">
    <source>
        <dbReference type="Google" id="ProtNLM"/>
    </source>
</evidence>
<dbReference type="Proteomes" id="UP000315914">
    <property type="component" value="Unassembled WGS sequence"/>
</dbReference>
<dbReference type="PANTHER" id="PTHR43300:SF11">
    <property type="entry name" value="ACETYLTRANSFERASE RV3034C-RELATED"/>
    <property type="match status" value="1"/>
</dbReference>
<dbReference type="NCBIfam" id="TIGR03308">
    <property type="entry name" value="phn_thr-fam"/>
    <property type="match status" value="1"/>
</dbReference>
<dbReference type="InterPro" id="IPR001451">
    <property type="entry name" value="Hexapep"/>
</dbReference>
<evidence type="ECO:0000256" key="1">
    <source>
        <dbReference type="ARBA" id="ARBA00007274"/>
    </source>
</evidence>
<gene>
    <name evidence="2" type="ORF">FBZ95_104947</name>
</gene>
<dbReference type="Gene3D" id="2.160.10.10">
    <property type="entry name" value="Hexapeptide repeat proteins"/>
    <property type="match status" value="1"/>
</dbReference>
<dbReference type="InterPro" id="IPR011004">
    <property type="entry name" value="Trimer_LpxA-like_sf"/>
</dbReference>
<proteinExistence type="inferred from homology"/>